<dbReference type="PANTHER" id="PTHR45947:SF3">
    <property type="entry name" value="SULFOQUINOVOSYL TRANSFERASE SQD2"/>
    <property type="match status" value="1"/>
</dbReference>
<dbReference type="InterPro" id="IPR028098">
    <property type="entry name" value="Glyco_trans_4-like_N"/>
</dbReference>
<reference evidence="2 3" key="1">
    <citation type="submission" date="2016-10" db="EMBL/GenBank/DDBJ databases">
        <authorList>
            <person name="de Groot N.N."/>
        </authorList>
    </citation>
    <scope>NUCLEOTIDE SEQUENCE [LARGE SCALE GENOMIC DNA]</scope>
    <source>
        <strain evidence="3">DSM 938 / 37b4</strain>
    </source>
</reference>
<dbReference type="Gene3D" id="3.40.50.2000">
    <property type="entry name" value="Glycogen Phosphorylase B"/>
    <property type="match status" value="2"/>
</dbReference>
<dbReference type="Proteomes" id="UP000183812">
    <property type="component" value="Unassembled WGS sequence"/>
</dbReference>
<evidence type="ECO:0000313" key="3">
    <source>
        <dbReference type="Proteomes" id="UP000183812"/>
    </source>
</evidence>
<sequence length="356" mass="38945">MKILMVMNAKGVGGAELQFLELANYLAQRHEVHVIGLHGTGAFEKAGLDARLRPAAFPYKSGKRSLPQLVRAVRKGVSLRADVVLSTSFIGNLVALAIAAPFGTRRISLQTVSKAMAYPALDRWVLNRFDGLVAGCKDIETYLLRRGHRQDRITVVSNWVDFSARKPSLSAAETRAKFGLGAETTLIGCIGRMHVQKGQEFLIRAFRKLAQGRGDLRLVLVGDGPTLEEMRKEAAGHPQILFTGTIQGEDYNNLLAAFDIYAQPSRFEGLPRTLLDAMFMGKPIVATAVNGNLDAVTDMAEGLLVPAEDAEALAAALEQLLQDRELRARLSRQAHESAEASFSAQQQLQKIEMLLQ</sequence>
<dbReference type="Pfam" id="PF13439">
    <property type="entry name" value="Glyco_transf_4"/>
    <property type="match status" value="1"/>
</dbReference>
<dbReference type="Pfam" id="PF13692">
    <property type="entry name" value="Glyco_trans_1_4"/>
    <property type="match status" value="1"/>
</dbReference>
<name>A0A1G7CDS3_RHOCA</name>
<dbReference type="PANTHER" id="PTHR45947">
    <property type="entry name" value="SULFOQUINOVOSYL TRANSFERASE SQD2"/>
    <property type="match status" value="1"/>
</dbReference>
<protein>
    <submittedName>
        <fullName evidence="2">Glycosyltransferase involved in cell wall bisynthesis</fullName>
    </submittedName>
</protein>
<dbReference type="AlphaFoldDB" id="A0A1G7CDS3"/>
<evidence type="ECO:0000259" key="1">
    <source>
        <dbReference type="Pfam" id="PF13439"/>
    </source>
</evidence>
<dbReference type="InterPro" id="IPR050194">
    <property type="entry name" value="Glycosyltransferase_grp1"/>
</dbReference>
<dbReference type="CDD" id="cd03801">
    <property type="entry name" value="GT4_PimA-like"/>
    <property type="match status" value="1"/>
</dbReference>
<dbReference type="EMBL" id="FNAY01000001">
    <property type="protein sequence ID" value="SDE37441.1"/>
    <property type="molecule type" value="Genomic_DNA"/>
</dbReference>
<dbReference type="RefSeq" id="WP_074552494.1">
    <property type="nucleotide sequence ID" value="NZ_CP119563.1"/>
</dbReference>
<feature type="domain" description="Glycosyltransferase subfamily 4-like N-terminal" evidence="1">
    <location>
        <begin position="12"/>
        <end position="162"/>
    </location>
</feature>
<dbReference type="GO" id="GO:0016758">
    <property type="term" value="F:hexosyltransferase activity"/>
    <property type="evidence" value="ECO:0007669"/>
    <property type="project" value="TreeGrafter"/>
</dbReference>
<evidence type="ECO:0000313" key="2">
    <source>
        <dbReference type="EMBL" id="SDE37441.1"/>
    </source>
</evidence>
<dbReference type="SUPFAM" id="SSF53756">
    <property type="entry name" value="UDP-Glycosyltransferase/glycogen phosphorylase"/>
    <property type="match status" value="1"/>
</dbReference>
<accession>A0A1G7CDS3</accession>
<organism evidence="2 3">
    <name type="scientific">Rhodobacter capsulatus</name>
    <name type="common">Rhodopseudomonas capsulata</name>
    <dbReference type="NCBI Taxonomy" id="1061"/>
    <lineage>
        <taxon>Bacteria</taxon>
        <taxon>Pseudomonadati</taxon>
        <taxon>Pseudomonadota</taxon>
        <taxon>Alphaproteobacteria</taxon>
        <taxon>Rhodobacterales</taxon>
        <taxon>Rhodobacter group</taxon>
        <taxon>Rhodobacter</taxon>
    </lineage>
</organism>
<keyword evidence="2" id="KW-0808">Transferase</keyword>
<gene>
    <name evidence="2" type="ORF">SAMN04244550_00241</name>
</gene>
<proteinExistence type="predicted"/>